<name>A0A238WEF2_9BACT</name>
<reference evidence="3" key="1">
    <citation type="submission" date="2017-06" db="EMBL/GenBank/DDBJ databases">
        <authorList>
            <person name="Varghese N."/>
            <person name="Submissions S."/>
        </authorList>
    </citation>
    <scope>NUCLEOTIDE SEQUENCE [LARGE SCALE GENOMIC DNA]</scope>
    <source>
        <strain evidence="3">DSM 28041</strain>
    </source>
</reference>
<evidence type="ECO:0000313" key="3">
    <source>
        <dbReference type="Proteomes" id="UP000198310"/>
    </source>
</evidence>
<dbReference type="InterPro" id="IPR007296">
    <property type="entry name" value="DUF403"/>
</dbReference>
<gene>
    <name evidence="2" type="ORF">SAMN06269173_102505</name>
</gene>
<dbReference type="PANTHER" id="PTHR34595:SF7">
    <property type="entry name" value="SLL1039 PROTEIN"/>
    <property type="match status" value="1"/>
</dbReference>
<sequence>MLSRVADTIYWLARYMERTQAMLQVIRTSYIFSQEEPHYRGWEPLLHTFGDLTPEEIRTALQDTSRVLTHLVFDKANGVSAYNNIMQARENARAVQDHITKEVWQSLNEYYHTIRQAELVQQATSEDPVSGLDVLVKQGMLFAGTVQHTMPRDEGYVFLSLGKFLERALQTTDVLRLNLSHFVVEHHYPMGAPELRHVLYGLYGHELYAKTYKGVLTPTNALQMIVYETDFPHSLAYSLRQLMRHCERLKDKSPPESYSKVHFLIGKAKNSVAYSTLNTDDSAQLDQFLRQTRAELLDISAALNTYYFGHS</sequence>
<dbReference type="AlphaFoldDB" id="A0A238WEF2"/>
<dbReference type="PANTHER" id="PTHR34595">
    <property type="entry name" value="BLR5612 PROTEIN"/>
    <property type="match status" value="1"/>
</dbReference>
<proteinExistence type="predicted"/>
<dbReference type="EMBL" id="FZNS01000002">
    <property type="protein sequence ID" value="SNR44654.1"/>
    <property type="molecule type" value="Genomic_DNA"/>
</dbReference>
<protein>
    <submittedName>
        <fullName evidence="2">Uncharacterized conserved protein, Alpha-E superfamily</fullName>
    </submittedName>
</protein>
<dbReference type="InterPro" id="IPR051680">
    <property type="entry name" value="ATP-dep_Glu-Cys_Ligase-2"/>
</dbReference>
<keyword evidence="3" id="KW-1185">Reference proteome</keyword>
<dbReference type="RefSeq" id="WP_045688491.1">
    <property type="nucleotide sequence ID" value="NZ_FZNS01000002.1"/>
</dbReference>
<dbReference type="Pfam" id="PF04168">
    <property type="entry name" value="Alpha-E"/>
    <property type="match status" value="1"/>
</dbReference>
<evidence type="ECO:0000259" key="1">
    <source>
        <dbReference type="Pfam" id="PF04168"/>
    </source>
</evidence>
<evidence type="ECO:0000313" key="2">
    <source>
        <dbReference type="EMBL" id="SNR44654.1"/>
    </source>
</evidence>
<feature type="domain" description="DUF403" evidence="1">
    <location>
        <begin position="1"/>
        <end position="308"/>
    </location>
</feature>
<organism evidence="2 3">
    <name type="scientific">Hymenobacter mucosus</name>
    <dbReference type="NCBI Taxonomy" id="1411120"/>
    <lineage>
        <taxon>Bacteria</taxon>
        <taxon>Pseudomonadati</taxon>
        <taxon>Bacteroidota</taxon>
        <taxon>Cytophagia</taxon>
        <taxon>Cytophagales</taxon>
        <taxon>Hymenobacteraceae</taxon>
        <taxon>Hymenobacter</taxon>
    </lineage>
</organism>
<accession>A0A238WEF2</accession>
<dbReference type="Proteomes" id="UP000198310">
    <property type="component" value="Unassembled WGS sequence"/>
</dbReference>